<comment type="caution">
    <text evidence="2">The sequence shown here is derived from an EMBL/GenBank/DDBJ whole genome shotgun (WGS) entry which is preliminary data.</text>
</comment>
<sequence>MNQGSIKSLAILQLVVLLISIVSEQIGIIKQPLGPGTIVLLPLLYAFIFGLLFNPNVIKAAKLIVDHEATKTASTFLLIGILPFIAKFGSLIGPSMDQIVAAGPAMALQELGNVATIFIAMPVAVLLFGMGREAIGATHSIAREPNIALISDRYGLKTPEGVGVMGVYVMGTVFGSIFFAMLASFLASTNLFDVRALAMACGVGSGSMMAACSGALATVLPERETELLAFAGASNLMTYATGLYVSLFVAIPCAEFIYQKLDRLRNKRA</sequence>
<keyword evidence="1" id="KW-0472">Membrane</keyword>
<keyword evidence="1" id="KW-1133">Transmembrane helix</keyword>
<protein>
    <submittedName>
        <fullName evidence="2">DUF3100 family protein</fullName>
    </submittedName>
</protein>
<organism evidence="2 3">
    <name type="scientific">Sinobacterium caligoides</name>
    <dbReference type="NCBI Taxonomy" id="933926"/>
    <lineage>
        <taxon>Bacteria</taxon>
        <taxon>Pseudomonadati</taxon>
        <taxon>Pseudomonadota</taxon>
        <taxon>Gammaproteobacteria</taxon>
        <taxon>Cellvibrionales</taxon>
        <taxon>Spongiibacteraceae</taxon>
        <taxon>Sinobacterium</taxon>
    </lineage>
</organism>
<name>A0A3N2DE63_9GAMM</name>
<feature type="transmembrane region" description="Helical" evidence="1">
    <location>
        <begin position="194"/>
        <end position="216"/>
    </location>
</feature>
<gene>
    <name evidence="2" type="ORF">EDC56_3689</name>
</gene>
<feature type="transmembrane region" description="Helical" evidence="1">
    <location>
        <begin position="33"/>
        <end position="53"/>
    </location>
</feature>
<evidence type="ECO:0000313" key="2">
    <source>
        <dbReference type="EMBL" id="ROR98017.1"/>
    </source>
</evidence>
<dbReference type="OrthoDB" id="5451070at2"/>
<keyword evidence="1" id="KW-0812">Transmembrane</keyword>
<evidence type="ECO:0000256" key="1">
    <source>
        <dbReference type="SAM" id="Phobius"/>
    </source>
</evidence>
<evidence type="ECO:0000313" key="3">
    <source>
        <dbReference type="Proteomes" id="UP000275394"/>
    </source>
</evidence>
<keyword evidence="3" id="KW-1185">Reference proteome</keyword>
<dbReference type="AlphaFoldDB" id="A0A3N2DE63"/>
<dbReference type="EMBL" id="RKHR01000008">
    <property type="protein sequence ID" value="ROR98017.1"/>
    <property type="molecule type" value="Genomic_DNA"/>
</dbReference>
<feature type="transmembrane region" description="Helical" evidence="1">
    <location>
        <begin position="165"/>
        <end position="187"/>
    </location>
</feature>
<accession>A0A3N2DE63</accession>
<reference evidence="2 3" key="1">
    <citation type="submission" date="2018-11" db="EMBL/GenBank/DDBJ databases">
        <title>Genomic Encyclopedia of Type Strains, Phase IV (KMG-IV): sequencing the most valuable type-strain genomes for metagenomic binning, comparative biology and taxonomic classification.</title>
        <authorList>
            <person name="Goeker M."/>
        </authorList>
    </citation>
    <scope>NUCLEOTIDE SEQUENCE [LARGE SCALE GENOMIC DNA]</scope>
    <source>
        <strain evidence="2 3">DSM 100316</strain>
    </source>
</reference>
<proteinExistence type="predicted"/>
<feature type="transmembrane region" description="Helical" evidence="1">
    <location>
        <begin position="236"/>
        <end position="258"/>
    </location>
</feature>
<dbReference type="Proteomes" id="UP000275394">
    <property type="component" value="Unassembled WGS sequence"/>
</dbReference>
<dbReference type="RefSeq" id="WP_123714008.1">
    <property type="nucleotide sequence ID" value="NZ_RKHR01000008.1"/>
</dbReference>
<dbReference type="Pfam" id="PF11299">
    <property type="entry name" value="DUF3100"/>
    <property type="match status" value="1"/>
</dbReference>
<feature type="transmembrane region" description="Helical" evidence="1">
    <location>
        <begin position="111"/>
        <end position="130"/>
    </location>
</feature>
<dbReference type="InterPro" id="IPR021450">
    <property type="entry name" value="DUF3100"/>
</dbReference>